<dbReference type="Proteomes" id="UP000310158">
    <property type="component" value="Unassembled WGS sequence"/>
</dbReference>
<dbReference type="Gene3D" id="2.40.70.10">
    <property type="entry name" value="Acid Proteases"/>
    <property type="match status" value="1"/>
</dbReference>
<reference evidence="1 2" key="1">
    <citation type="submission" date="2019-02" db="EMBL/GenBank/DDBJ databases">
        <title>Genome sequencing of the rare red list fungi Bondarzewia mesenterica.</title>
        <authorList>
            <person name="Buettner E."/>
            <person name="Kellner H."/>
        </authorList>
    </citation>
    <scope>NUCLEOTIDE SEQUENCE [LARGE SCALE GENOMIC DNA]</scope>
    <source>
        <strain evidence="1 2">DSM 108281</strain>
    </source>
</reference>
<gene>
    <name evidence="1" type="ORF">EW146_g7791</name>
</gene>
<dbReference type="InterPro" id="IPR021109">
    <property type="entry name" value="Peptidase_aspartic_dom_sf"/>
</dbReference>
<name>A0A4S4LK16_9AGAM</name>
<organism evidence="1 2">
    <name type="scientific">Bondarzewia mesenterica</name>
    <dbReference type="NCBI Taxonomy" id="1095465"/>
    <lineage>
        <taxon>Eukaryota</taxon>
        <taxon>Fungi</taxon>
        <taxon>Dikarya</taxon>
        <taxon>Basidiomycota</taxon>
        <taxon>Agaricomycotina</taxon>
        <taxon>Agaricomycetes</taxon>
        <taxon>Russulales</taxon>
        <taxon>Bondarzewiaceae</taxon>
        <taxon>Bondarzewia</taxon>
    </lineage>
</organism>
<dbReference type="EMBL" id="SGPL01000477">
    <property type="protein sequence ID" value="THH12187.1"/>
    <property type="molecule type" value="Genomic_DNA"/>
</dbReference>
<proteinExistence type="predicted"/>
<dbReference type="CDD" id="cd00303">
    <property type="entry name" value="retropepsin_like"/>
    <property type="match status" value="1"/>
</dbReference>
<evidence type="ECO:0000313" key="2">
    <source>
        <dbReference type="Proteomes" id="UP000310158"/>
    </source>
</evidence>
<comment type="caution">
    <text evidence="1">The sequence shown here is derived from an EMBL/GenBank/DDBJ whole genome shotgun (WGS) entry which is preliminary data.</text>
</comment>
<accession>A0A4S4LK16</accession>
<protein>
    <submittedName>
        <fullName evidence="1">Uncharacterized protein</fullName>
    </submittedName>
</protein>
<sequence length="312" mass="35106">MTPEVLRPTAPKVSHSVPYVQDPLHLKLAPTEPTWHVDPPIHPYTAAHNATYVSPIDKVTNKVPQLPAIKKQELAYHTMAPIYNEAVTKDVYDRAMLSLITVTQCKLLSLSLEVCDALPFALDDLDSPCDIEHTSLKIMTASFAQILYQLLIPPEGSLIILDPYKAYFNLLALDEEPEPLIIMKELSQIIAMSEEVYNKLALIYDLDIMLNMQSANGEIDKSLSLAHNIPFLIGNIVLYLQVYVIHELAYDILLGHPFDVLMESIIKNFANKNQTIIIYDPNTGHNATMLTLARGPLHFVESNRKVFHRSTI</sequence>
<dbReference type="OrthoDB" id="3202009at2759"/>
<evidence type="ECO:0000313" key="1">
    <source>
        <dbReference type="EMBL" id="THH12187.1"/>
    </source>
</evidence>
<keyword evidence="2" id="KW-1185">Reference proteome</keyword>
<dbReference type="AlphaFoldDB" id="A0A4S4LK16"/>